<evidence type="ECO:0000256" key="2">
    <source>
        <dbReference type="ARBA" id="ARBA00022692"/>
    </source>
</evidence>
<feature type="transmembrane region" description="Helical" evidence="5">
    <location>
        <begin position="221"/>
        <end position="242"/>
    </location>
</feature>
<dbReference type="Pfam" id="PF01061">
    <property type="entry name" value="ABC2_membrane"/>
    <property type="match status" value="1"/>
</dbReference>
<keyword evidence="3 5" id="KW-1133">Transmembrane helix</keyword>
<name>A0A8J3Q988_9ACTN</name>
<keyword evidence="2 5" id="KW-0812">Transmembrane</keyword>
<dbReference type="Proteomes" id="UP000612899">
    <property type="component" value="Unassembled WGS sequence"/>
</dbReference>
<feature type="transmembrane region" description="Helical" evidence="5">
    <location>
        <begin position="136"/>
        <end position="163"/>
    </location>
</feature>
<evidence type="ECO:0000256" key="5">
    <source>
        <dbReference type="SAM" id="Phobius"/>
    </source>
</evidence>
<feature type="domain" description="ABC-2 type transporter transmembrane" evidence="6">
    <location>
        <begin position="7"/>
        <end position="212"/>
    </location>
</feature>
<dbReference type="InterPro" id="IPR013525">
    <property type="entry name" value="ABC2_TM"/>
</dbReference>
<feature type="transmembrane region" description="Helical" evidence="5">
    <location>
        <begin position="55"/>
        <end position="77"/>
    </location>
</feature>
<evidence type="ECO:0000256" key="3">
    <source>
        <dbReference type="ARBA" id="ARBA00022989"/>
    </source>
</evidence>
<dbReference type="PANTHER" id="PTHR43229:SF6">
    <property type="entry name" value="ABC-TYPE MULTIDRUG TRANSPORT SYSTEM, PERMEASE COMPONENT"/>
    <property type="match status" value="1"/>
</dbReference>
<organism evidence="7 8">
    <name type="scientific">Rhizocola hellebori</name>
    <dbReference type="NCBI Taxonomy" id="1392758"/>
    <lineage>
        <taxon>Bacteria</taxon>
        <taxon>Bacillati</taxon>
        <taxon>Actinomycetota</taxon>
        <taxon>Actinomycetes</taxon>
        <taxon>Micromonosporales</taxon>
        <taxon>Micromonosporaceae</taxon>
        <taxon>Rhizocola</taxon>
    </lineage>
</organism>
<gene>
    <name evidence="7" type="ORF">Rhe02_37390</name>
</gene>
<dbReference type="GO" id="GO:0016020">
    <property type="term" value="C:membrane"/>
    <property type="evidence" value="ECO:0007669"/>
    <property type="project" value="UniProtKB-SubCell"/>
</dbReference>
<keyword evidence="4 5" id="KW-0472">Membrane</keyword>
<dbReference type="GO" id="GO:0140359">
    <property type="term" value="F:ABC-type transporter activity"/>
    <property type="evidence" value="ECO:0007669"/>
    <property type="project" value="InterPro"/>
</dbReference>
<reference evidence="7" key="1">
    <citation type="submission" date="2021-01" db="EMBL/GenBank/DDBJ databases">
        <title>Whole genome shotgun sequence of Rhizocola hellebori NBRC 109834.</title>
        <authorList>
            <person name="Komaki H."/>
            <person name="Tamura T."/>
        </authorList>
    </citation>
    <scope>NUCLEOTIDE SEQUENCE</scope>
    <source>
        <strain evidence="7">NBRC 109834</strain>
    </source>
</reference>
<feature type="transmembrane region" description="Helical" evidence="5">
    <location>
        <begin position="175"/>
        <end position="194"/>
    </location>
</feature>
<accession>A0A8J3Q988</accession>
<evidence type="ECO:0000313" key="8">
    <source>
        <dbReference type="Proteomes" id="UP000612899"/>
    </source>
</evidence>
<evidence type="ECO:0000313" key="7">
    <source>
        <dbReference type="EMBL" id="GIH05672.1"/>
    </source>
</evidence>
<dbReference type="RefSeq" id="WP_203909507.1">
    <property type="nucleotide sequence ID" value="NZ_BONY01000020.1"/>
</dbReference>
<dbReference type="InterPro" id="IPR051784">
    <property type="entry name" value="Nod_factor_ABC_transporter"/>
</dbReference>
<evidence type="ECO:0000256" key="1">
    <source>
        <dbReference type="ARBA" id="ARBA00004141"/>
    </source>
</evidence>
<keyword evidence="8" id="KW-1185">Reference proteome</keyword>
<feature type="transmembrane region" description="Helical" evidence="5">
    <location>
        <begin position="21"/>
        <end position="43"/>
    </location>
</feature>
<comment type="subcellular location">
    <subcellularLocation>
        <location evidence="1">Membrane</location>
        <topology evidence="1">Multi-pass membrane protein</topology>
    </subcellularLocation>
</comment>
<protein>
    <recommendedName>
        <fullName evidence="6">ABC-2 type transporter transmembrane domain-containing protein</fullName>
    </recommendedName>
</protein>
<dbReference type="PANTHER" id="PTHR43229">
    <property type="entry name" value="NODULATION PROTEIN J"/>
    <property type="match status" value="1"/>
</dbReference>
<dbReference type="EMBL" id="BONY01000020">
    <property type="protein sequence ID" value="GIH05672.1"/>
    <property type="molecule type" value="Genomic_DNA"/>
</dbReference>
<comment type="caution">
    <text evidence="7">The sequence shown here is derived from an EMBL/GenBank/DDBJ whole genome shotgun (WGS) entry which is preliminary data.</text>
</comment>
<proteinExistence type="predicted"/>
<evidence type="ECO:0000256" key="4">
    <source>
        <dbReference type="ARBA" id="ARBA00023136"/>
    </source>
</evidence>
<dbReference type="AlphaFoldDB" id="A0A8J3Q988"/>
<feature type="transmembrane region" description="Helical" evidence="5">
    <location>
        <begin position="89"/>
        <end position="116"/>
    </location>
</feature>
<evidence type="ECO:0000259" key="6">
    <source>
        <dbReference type="Pfam" id="PF01061"/>
    </source>
</evidence>
<sequence>MRIVRLIGITWWLQLKMRSRSAFDGLLSLLWPLFFATTIFLMFRQGNAAGPAMLSAAVGAAVMGIWSATSTTAAFALQMERRQGTLELLVAAPTSFALLIVPLTLSMATIGAYSMIATLLWGRFVFGIHITVDDPAMFVVSVAVTVIAIGMLGFLIAIASVRYRTAWALGSALEMPVWLICGLVVAVSSLPAWVRPISWMLAPTWGMAAIRDSAQGGGNPLAGLAMCLGLAAVYGLIGWFLARWMVHSARVNATLALS</sequence>